<keyword evidence="2" id="KW-1185">Reference proteome</keyword>
<reference evidence="1 2" key="1">
    <citation type="journal article" date="2024" name="BMC Genomics">
        <title>De novo assembly and annotation of Popillia japonica's genome with initial clues to its potential as an invasive pest.</title>
        <authorList>
            <person name="Cucini C."/>
            <person name="Boschi S."/>
            <person name="Funari R."/>
            <person name="Cardaioli E."/>
            <person name="Iannotti N."/>
            <person name="Marturano G."/>
            <person name="Paoli F."/>
            <person name="Bruttini M."/>
            <person name="Carapelli A."/>
            <person name="Frati F."/>
            <person name="Nardi F."/>
        </authorList>
    </citation>
    <scope>NUCLEOTIDE SEQUENCE [LARGE SCALE GENOMIC DNA]</scope>
    <source>
        <strain evidence="1">DMR45628</strain>
    </source>
</reference>
<comment type="caution">
    <text evidence="1">The sequence shown here is derived from an EMBL/GenBank/DDBJ whole genome shotgun (WGS) entry which is preliminary data.</text>
</comment>
<sequence>MCGLLPLWGWVNIRRVRPFFRPPSTAYSGVCVLRFRFSSLFHCADPEPRIYSTNSESSTSAEKPWGCCVRDSRWKVTTFYIPLVR</sequence>
<dbReference type="Proteomes" id="UP001458880">
    <property type="component" value="Unassembled WGS sequence"/>
</dbReference>
<proteinExistence type="predicted"/>
<accession>A0AAW1L4M9</accession>
<dbReference type="EMBL" id="JASPKY010000159">
    <property type="protein sequence ID" value="KAK9729597.1"/>
    <property type="molecule type" value="Genomic_DNA"/>
</dbReference>
<evidence type="ECO:0000313" key="1">
    <source>
        <dbReference type="EMBL" id="KAK9729597.1"/>
    </source>
</evidence>
<gene>
    <name evidence="1" type="ORF">QE152_g15827</name>
</gene>
<dbReference type="AlphaFoldDB" id="A0AAW1L4M9"/>
<name>A0AAW1L4M9_POPJA</name>
<organism evidence="1 2">
    <name type="scientific">Popillia japonica</name>
    <name type="common">Japanese beetle</name>
    <dbReference type="NCBI Taxonomy" id="7064"/>
    <lineage>
        <taxon>Eukaryota</taxon>
        <taxon>Metazoa</taxon>
        <taxon>Ecdysozoa</taxon>
        <taxon>Arthropoda</taxon>
        <taxon>Hexapoda</taxon>
        <taxon>Insecta</taxon>
        <taxon>Pterygota</taxon>
        <taxon>Neoptera</taxon>
        <taxon>Endopterygota</taxon>
        <taxon>Coleoptera</taxon>
        <taxon>Polyphaga</taxon>
        <taxon>Scarabaeiformia</taxon>
        <taxon>Scarabaeidae</taxon>
        <taxon>Rutelinae</taxon>
        <taxon>Popillia</taxon>
    </lineage>
</organism>
<evidence type="ECO:0008006" key="3">
    <source>
        <dbReference type="Google" id="ProtNLM"/>
    </source>
</evidence>
<evidence type="ECO:0000313" key="2">
    <source>
        <dbReference type="Proteomes" id="UP001458880"/>
    </source>
</evidence>
<protein>
    <recommendedName>
        <fullName evidence="3">Secreted protein</fullName>
    </recommendedName>
</protein>